<dbReference type="Proteomes" id="UP000887116">
    <property type="component" value="Unassembled WGS sequence"/>
</dbReference>
<evidence type="ECO:0000313" key="3">
    <source>
        <dbReference type="Proteomes" id="UP000887116"/>
    </source>
</evidence>
<protein>
    <submittedName>
        <fullName evidence="2">Uncharacterized protein</fullName>
    </submittedName>
</protein>
<feature type="compositionally biased region" description="Low complexity" evidence="1">
    <location>
        <begin position="74"/>
        <end position="83"/>
    </location>
</feature>
<name>A0A8X6G8D5_TRICU</name>
<dbReference type="EMBL" id="BMAO01034753">
    <property type="protein sequence ID" value="GFQ98666.1"/>
    <property type="molecule type" value="Genomic_DNA"/>
</dbReference>
<dbReference type="AlphaFoldDB" id="A0A8X6G8D5"/>
<keyword evidence="3" id="KW-1185">Reference proteome</keyword>
<organism evidence="2 3">
    <name type="scientific">Trichonephila clavata</name>
    <name type="common">Joro spider</name>
    <name type="synonym">Nephila clavata</name>
    <dbReference type="NCBI Taxonomy" id="2740835"/>
    <lineage>
        <taxon>Eukaryota</taxon>
        <taxon>Metazoa</taxon>
        <taxon>Ecdysozoa</taxon>
        <taxon>Arthropoda</taxon>
        <taxon>Chelicerata</taxon>
        <taxon>Arachnida</taxon>
        <taxon>Araneae</taxon>
        <taxon>Araneomorphae</taxon>
        <taxon>Entelegynae</taxon>
        <taxon>Araneoidea</taxon>
        <taxon>Nephilidae</taxon>
        <taxon>Trichonephila</taxon>
    </lineage>
</organism>
<evidence type="ECO:0000256" key="1">
    <source>
        <dbReference type="SAM" id="MobiDB-lite"/>
    </source>
</evidence>
<gene>
    <name evidence="2" type="ORF">TNCT_646001</name>
</gene>
<sequence>MFQELYNYYFLSKFYHLTPSVDEEDCSRREAALLRGRGLGFPLHTLLCTGNLSGKKVRPHTEHGTSWDCTEDQAGSSTPSSASRGRRGGSLRRLGVKELFVFFQFFKRKKYRMLKTDA</sequence>
<feature type="region of interest" description="Disordered" evidence="1">
    <location>
        <begin position="53"/>
        <end position="89"/>
    </location>
</feature>
<proteinExistence type="predicted"/>
<evidence type="ECO:0000313" key="2">
    <source>
        <dbReference type="EMBL" id="GFQ98666.1"/>
    </source>
</evidence>
<comment type="caution">
    <text evidence="2">The sequence shown here is derived from an EMBL/GenBank/DDBJ whole genome shotgun (WGS) entry which is preliminary data.</text>
</comment>
<accession>A0A8X6G8D5</accession>
<reference evidence="2" key="1">
    <citation type="submission" date="2020-07" db="EMBL/GenBank/DDBJ databases">
        <title>Multicomponent nature underlies the extraordinary mechanical properties of spider dragline silk.</title>
        <authorList>
            <person name="Kono N."/>
            <person name="Nakamura H."/>
            <person name="Mori M."/>
            <person name="Yoshida Y."/>
            <person name="Ohtoshi R."/>
            <person name="Malay A.D."/>
            <person name="Moran D.A.P."/>
            <person name="Tomita M."/>
            <person name="Numata K."/>
            <person name="Arakawa K."/>
        </authorList>
    </citation>
    <scope>NUCLEOTIDE SEQUENCE</scope>
</reference>